<dbReference type="PROSITE" id="PS01124">
    <property type="entry name" value="HTH_ARAC_FAMILY_2"/>
    <property type="match status" value="1"/>
</dbReference>
<keyword evidence="6" id="KW-1185">Reference proteome</keyword>
<dbReference type="InterPro" id="IPR050204">
    <property type="entry name" value="AraC_XylS_family_regulators"/>
</dbReference>
<organism evidence="5 6">
    <name type="scientific">Actinomyces howellii</name>
    <dbReference type="NCBI Taxonomy" id="52771"/>
    <lineage>
        <taxon>Bacteria</taxon>
        <taxon>Bacillati</taxon>
        <taxon>Actinomycetota</taxon>
        <taxon>Actinomycetes</taxon>
        <taxon>Actinomycetales</taxon>
        <taxon>Actinomycetaceae</taxon>
        <taxon>Actinomyces</taxon>
    </lineage>
</organism>
<feature type="domain" description="HTH araC/xylS-type" evidence="4">
    <location>
        <begin position="157"/>
        <end position="259"/>
    </location>
</feature>
<keyword evidence="1" id="KW-0805">Transcription regulation</keyword>
<dbReference type="InterPro" id="IPR046532">
    <property type="entry name" value="DUF6597"/>
</dbReference>
<evidence type="ECO:0000259" key="4">
    <source>
        <dbReference type="PROSITE" id="PS01124"/>
    </source>
</evidence>
<reference evidence="5 6" key="1">
    <citation type="submission" date="2018-12" db="EMBL/GenBank/DDBJ databases">
        <authorList>
            <consortium name="Pathogen Informatics"/>
        </authorList>
    </citation>
    <scope>NUCLEOTIDE SEQUENCE [LARGE SCALE GENOMIC DNA]</scope>
    <source>
        <strain evidence="5 6">NCTC11636</strain>
    </source>
</reference>
<proteinExistence type="predicted"/>
<evidence type="ECO:0000256" key="3">
    <source>
        <dbReference type="ARBA" id="ARBA00023163"/>
    </source>
</evidence>
<evidence type="ECO:0000256" key="2">
    <source>
        <dbReference type="ARBA" id="ARBA00023125"/>
    </source>
</evidence>
<gene>
    <name evidence="5" type="primary">rhaS</name>
    <name evidence="5" type="ORF">NCTC11636_00406</name>
</gene>
<protein>
    <submittedName>
        <fullName evidence="5">L-rhamnose operon regulatory protein rhaS</fullName>
    </submittedName>
</protein>
<evidence type="ECO:0000313" key="6">
    <source>
        <dbReference type="Proteomes" id="UP000266895"/>
    </source>
</evidence>
<dbReference type="Pfam" id="PF20240">
    <property type="entry name" value="DUF6597"/>
    <property type="match status" value="1"/>
</dbReference>
<keyword evidence="3" id="KW-0804">Transcription</keyword>
<dbReference type="EMBL" id="LR134350">
    <property type="protein sequence ID" value="VEG26210.1"/>
    <property type="molecule type" value="Genomic_DNA"/>
</dbReference>
<dbReference type="AlphaFoldDB" id="A0A3S4T8J1"/>
<dbReference type="KEGG" id="ahw:NCTC11636_00406"/>
<dbReference type="Proteomes" id="UP000266895">
    <property type="component" value="Chromosome"/>
</dbReference>
<evidence type="ECO:0000313" key="5">
    <source>
        <dbReference type="EMBL" id="VEG26210.1"/>
    </source>
</evidence>
<dbReference type="RefSeq" id="WP_126381608.1">
    <property type="nucleotide sequence ID" value="NZ_LR134350.1"/>
</dbReference>
<evidence type="ECO:0000256" key="1">
    <source>
        <dbReference type="ARBA" id="ARBA00023015"/>
    </source>
</evidence>
<dbReference type="PANTHER" id="PTHR46796">
    <property type="entry name" value="HTH-TYPE TRANSCRIPTIONAL ACTIVATOR RHAS-RELATED"/>
    <property type="match status" value="1"/>
</dbReference>
<dbReference type="Gene3D" id="1.10.10.60">
    <property type="entry name" value="Homeodomain-like"/>
    <property type="match status" value="1"/>
</dbReference>
<accession>A0A3S4T8J1</accession>
<dbReference type="GO" id="GO:0003700">
    <property type="term" value="F:DNA-binding transcription factor activity"/>
    <property type="evidence" value="ECO:0007669"/>
    <property type="project" value="InterPro"/>
</dbReference>
<dbReference type="Pfam" id="PF12833">
    <property type="entry name" value="HTH_18"/>
    <property type="match status" value="1"/>
</dbReference>
<sequence length="264" mass="28646">MTEVDLRGVLYPSRLPSFHREPAPEALAHLLRWVWVPRWELAPGQRLVEEILPFPASNLVVEPDGVTLYGPTTGVSTRVLEGSGWAVGALLRPASLSRLGTAPASIRGGACPVVDADLHRRVVAAMEDADAQEGGRRAAALLIAWVAECGEAASSAALVANDMEDLIATDRSIIRVEQVAERLGTSVRSVQRMAERFIGLPPLAVIRRYRLQEAAQRLRGEPGLSIAEVAADLGYADQAHLASDFRTVLGLTPRDYRRRHDGAR</sequence>
<name>A0A3S4T8J1_9ACTO</name>
<dbReference type="OrthoDB" id="2559672at2"/>
<dbReference type="SUPFAM" id="SSF46689">
    <property type="entry name" value="Homeodomain-like"/>
    <property type="match status" value="1"/>
</dbReference>
<dbReference type="InterPro" id="IPR009057">
    <property type="entry name" value="Homeodomain-like_sf"/>
</dbReference>
<keyword evidence="2" id="KW-0238">DNA-binding</keyword>
<dbReference type="PROSITE" id="PS00041">
    <property type="entry name" value="HTH_ARAC_FAMILY_1"/>
    <property type="match status" value="1"/>
</dbReference>
<dbReference type="InterPro" id="IPR018060">
    <property type="entry name" value="HTH_AraC"/>
</dbReference>
<dbReference type="GO" id="GO:0043565">
    <property type="term" value="F:sequence-specific DNA binding"/>
    <property type="evidence" value="ECO:0007669"/>
    <property type="project" value="InterPro"/>
</dbReference>
<dbReference type="InterPro" id="IPR018062">
    <property type="entry name" value="HTH_AraC-typ_CS"/>
</dbReference>
<dbReference type="SMART" id="SM00342">
    <property type="entry name" value="HTH_ARAC"/>
    <property type="match status" value="1"/>
</dbReference>